<feature type="non-terminal residue" evidence="2">
    <location>
        <position position="1"/>
    </location>
</feature>
<evidence type="ECO:0000313" key="2">
    <source>
        <dbReference type="EMBL" id="KAK3311970.1"/>
    </source>
</evidence>
<protein>
    <recommendedName>
        <fullName evidence="1">FHA domain-containing protein</fullName>
    </recommendedName>
</protein>
<keyword evidence="3" id="KW-1185">Reference proteome</keyword>
<dbReference type="SUPFAM" id="SSF49879">
    <property type="entry name" value="SMAD/FHA domain"/>
    <property type="match status" value="1"/>
</dbReference>
<evidence type="ECO:0000259" key="1">
    <source>
        <dbReference type="PROSITE" id="PS50006"/>
    </source>
</evidence>
<sequence>NGIFENCTMSRKHAILWADDAGSVWVQDTDSSNGTRVNGNKVWSAPHRLRDGDVLEMGTNIVDADGEIIVHPQISARVHLLPKEE</sequence>
<proteinExistence type="predicted"/>
<dbReference type="Pfam" id="PF00498">
    <property type="entry name" value="FHA"/>
    <property type="match status" value="1"/>
</dbReference>
<comment type="caution">
    <text evidence="2">The sequence shown here is derived from an EMBL/GenBank/DDBJ whole genome shotgun (WGS) entry which is preliminary data.</text>
</comment>
<gene>
    <name evidence="2" type="ORF">B0H66DRAFT_447968</name>
</gene>
<reference evidence="2" key="2">
    <citation type="submission" date="2023-06" db="EMBL/GenBank/DDBJ databases">
        <authorList>
            <consortium name="Lawrence Berkeley National Laboratory"/>
            <person name="Haridas S."/>
            <person name="Hensen N."/>
            <person name="Bonometti L."/>
            <person name="Westerberg I."/>
            <person name="Brannstrom I.O."/>
            <person name="Guillou S."/>
            <person name="Cros-Aarteil S."/>
            <person name="Calhoun S."/>
            <person name="Kuo A."/>
            <person name="Mondo S."/>
            <person name="Pangilinan J."/>
            <person name="Riley R."/>
            <person name="Labutti K."/>
            <person name="Andreopoulos B."/>
            <person name="Lipzen A."/>
            <person name="Chen C."/>
            <person name="Yanf M."/>
            <person name="Daum C."/>
            <person name="Ng V."/>
            <person name="Clum A."/>
            <person name="Steindorff A."/>
            <person name="Ohm R."/>
            <person name="Martin F."/>
            <person name="Silar P."/>
            <person name="Natvig D."/>
            <person name="Lalanne C."/>
            <person name="Gautier V."/>
            <person name="Ament-Velasquez S.L."/>
            <person name="Kruys A."/>
            <person name="Hutchinson M.I."/>
            <person name="Powell A.J."/>
            <person name="Barry K."/>
            <person name="Miller A.N."/>
            <person name="Grigoriev I.V."/>
            <person name="Debuchy R."/>
            <person name="Gladieux P."/>
            <person name="Thoren M.H."/>
            <person name="Johannesson H."/>
        </authorList>
    </citation>
    <scope>NUCLEOTIDE SEQUENCE</scope>
    <source>
        <strain evidence="2">CBS 118394</strain>
    </source>
</reference>
<accession>A0AAE0HSA4</accession>
<dbReference type="InterPro" id="IPR000253">
    <property type="entry name" value="FHA_dom"/>
</dbReference>
<dbReference type="Proteomes" id="UP001283341">
    <property type="component" value="Unassembled WGS sequence"/>
</dbReference>
<organism evidence="2 3">
    <name type="scientific">Apodospora peruviana</name>
    <dbReference type="NCBI Taxonomy" id="516989"/>
    <lineage>
        <taxon>Eukaryota</taxon>
        <taxon>Fungi</taxon>
        <taxon>Dikarya</taxon>
        <taxon>Ascomycota</taxon>
        <taxon>Pezizomycotina</taxon>
        <taxon>Sordariomycetes</taxon>
        <taxon>Sordariomycetidae</taxon>
        <taxon>Sordariales</taxon>
        <taxon>Lasiosphaeriaceae</taxon>
        <taxon>Apodospora</taxon>
    </lineage>
</organism>
<dbReference type="Gene3D" id="2.60.200.20">
    <property type="match status" value="1"/>
</dbReference>
<dbReference type="AlphaFoldDB" id="A0AAE0HSA4"/>
<dbReference type="PANTHER" id="PTHR15715">
    <property type="entry name" value="CENTROSOMAL PROTEIN OF 170 KDA"/>
    <property type="match status" value="1"/>
</dbReference>
<reference evidence="2" key="1">
    <citation type="journal article" date="2023" name="Mol. Phylogenet. Evol.">
        <title>Genome-scale phylogeny and comparative genomics of the fungal order Sordariales.</title>
        <authorList>
            <person name="Hensen N."/>
            <person name="Bonometti L."/>
            <person name="Westerberg I."/>
            <person name="Brannstrom I.O."/>
            <person name="Guillou S."/>
            <person name="Cros-Aarteil S."/>
            <person name="Calhoun S."/>
            <person name="Haridas S."/>
            <person name="Kuo A."/>
            <person name="Mondo S."/>
            <person name="Pangilinan J."/>
            <person name="Riley R."/>
            <person name="LaButti K."/>
            <person name="Andreopoulos B."/>
            <person name="Lipzen A."/>
            <person name="Chen C."/>
            <person name="Yan M."/>
            <person name="Daum C."/>
            <person name="Ng V."/>
            <person name="Clum A."/>
            <person name="Steindorff A."/>
            <person name="Ohm R.A."/>
            <person name="Martin F."/>
            <person name="Silar P."/>
            <person name="Natvig D.O."/>
            <person name="Lalanne C."/>
            <person name="Gautier V."/>
            <person name="Ament-Velasquez S.L."/>
            <person name="Kruys A."/>
            <person name="Hutchinson M.I."/>
            <person name="Powell A.J."/>
            <person name="Barry K."/>
            <person name="Miller A.N."/>
            <person name="Grigoriev I.V."/>
            <person name="Debuchy R."/>
            <person name="Gladieux P."/>
            <person name="Hiltunen Thoren M."/>
            <person name="Johannesson H."/>
        </authorList>
    </citation>
    <scope>NUCLEOTIDE SEQUENCE</scope>
    <source>
        <strain evidence="2">CBS 118394</strain>
    </source>
</reference>
<dbReference type="PANTHER" id="PTHR15715:SF37">
    <property type="entry name" value="LD47843P"/>
    <property type="match status" value="1"/>
</dbReference>
<dbReference type="InterPro" id="IPR051176">
    <property type="entry name" value="Cent_Immune-Sig_Mod"/>
</dbReference>
<evidence type="ECO:0000313" key="3">
    <source>
        <dbReference type="Proteomes" id="UP001283341"/>
    </source>
</evidence>
<feature type="domain" description="FHA" evidence="1">
    <location>
        <begin position="1"/>
        <end position="42"/>
    </location>
</feature>
<name>A0AAE0HSA4_9PEZI</name>
<feature type="non-terminal residue" evidence="2">
    <location>
        <position position="85"/>
    </location>
</feature>
<dbReference type="PROSITE" id="PS50006">
    <property type="entry name" value="FHA_DOMAIN"/>
    <property type="match status" value="1"/>
</dbReference>
<dbReference type="EMBL" id="JAUEDM010000010">
    <property type="protein sequence ID" value="KAK3311970.1"/>
    <property type="molecule type" value="Genomic_DNA"/>
</dbReference>
<dbReference type="InterPro" id="IPR008984">
    <property type="entry name" value="SMAD_FHA_dom_sf"/>
</dbReference>